<evidence type="ECO:0000259" key="2">
    <source>
        <dbReference type="Pfam" id="PF00535"/>
    </source>
</evidence>
<dbReference type="AlphaFoldDB" id="A0A1G9CDC3"/>
<evidence type="ECO:0000313" key="3">
    <source>
        <dbReference type="EMBL" id="SDK49415.1"/>
    </source>
</evidence>
<dbReference type="GO" id="GO:0016740">
    <property type="term" value="F:transferase activity"/>
    <property type="evidence" value="ECO:0007669"/>
    <property type="project" value="UniProtKB-KW"/>
</dbReference>
<dbReference type="InterPro" id="IPR019734">
    <property type="entry name" value="TPR_rpt"/>
</dbReference>
<keyword evidence="3" id="KW-0808">Transferase</keyword>
<dbReference type="Pfam" id="PF00535">
    <property type="entry name" value="Glycos_transf_2"/>
    <property type="match status" value="1"/>
</dbReference>
<accession>A0A1G9CDC3</accession>
<dbReference type="InterPro" id="IPR011990">
    <property type="entry name" value="TPR-like_helical_dom_sf"/>
</dbReference>
<dbReference type="STRING" id="407036.SAMN05216243_3375"/>
<dbReference type="PANTHER" id="PTHR43630:SF2">
    <property type="entry name" value="GLYCOSYLTRANSFERASE"/>
    <property type="match status" value="1"/>
</dbReference>
<dbReference type="InterPro" id="IPR029044">
    <property type="entry name" value="Nucleotide-diphossugar_trans"/>
</dbReference>
<organism evidence="3 4">
    <name type="scientific">Sediminibacillus albus</name>
    <dbReference type="NCBI Taxonomy" id="407036"/>
    <lineage>
        <taxon>Bacteria</taxon>
        <taxon>Bacillati</taxon>
        <taxon>Bacillota</taxon>
        <taxon>Bacilli</taxon>
        <taxon>Bacillales</taxon>
        <taxon>Bacillaceae</taxon>
        <taxon>Sediminibacillus</taxon>
    </lineage>
</organism>
<reference evidence="3 4" key="1">
    <citation type="submission" date="2016-10" db="EMBL/GenBank/DDBJ databases">
        <authorList>
            <person name="de Groot N.N."/>
        </authorList>
    </citation>
    <scope>NUCLEOTIDE SEQUENCE [LARGE SCALE GENOMIC DNA]</scope>
    <source>
        <strain evidence="3 4">CGMCC 1.6502</strain>
    </source>
</reference>
<dbReference type="RefSeq" id="WP_093216674.1">
    <property type="nucleotide sequence ID" value="NZ_FNFL01000007.1"/>
</dbReference>
<protein>
    <submittedName>
        <fullName evidence="3">Glycosyltransferase involved in cell wall bisynthesis</fullName>
    </submittedName>
</protein>
<keyword evidence="4" id="KW-1185">Reference proteome</keyword>
<dbReference type="Gene3D" id="1.25.40.10">
    <property type="entry name" value="Tetratricopeptide repeat domain"/>
    <property type="match status" value="2"/>
</dbReference>
<dbReference type="SUPFAM" id="SSF48452">
    <property type="entry name" value="TPR-like"/>
    <property type="match status" value="1"/>
</dbReference>
<keyword evidence="1" id="KW-0802">TPR repeat</keyword>
<dbReference type="SMART" id="SM00028">
    <property type="entry name" value="TPR"/>
    <property type="match status" value="3"/>
</dbReference>
<feature type="domain" description="Glycosyltransferase 2-like" evidence="2">
    <location>
        <begin position="5"/>
        <end position="144"/>
    </location>
</feature>
<evidence type="ECO:0000256" key="1">
    <source>
        <dbReference type="PROSITE-ProRule" id="PRU00339"/>
    </source>
</evidence>
<dbReference type="PANTHER" id="PTHR43630">
    <property type="entry name" value="POLY-BETA-1,6-N-ACETYL-D-GLUCOSAMINE SYNTHASE"/>
    <property type="match status" value="1"/>
</dbReference>
<feature type="repeat" description="TPR" evidence="1">
    <location>
        <begin position="190"/>
        <end position="223"/>
    </location>
</feature>
<proteinExistence type="predicted"/>
<dbReference type="EMBL" id="FNFL01000007">
    <property type="protein sequence ID" value="SDK49415.1"/>
    <property type="molecule type" value="Genomic_DNA"/>
</dbReference>
<dbReference type="Proteomes" id="UP000198694">
    <property type="component" value="Unassembled WGS sequence"/>
</dbReference>
<dbReference type="InterPro" id="IPR001173">
    <property type="entry name" value="Glyco_trans_2-like"/>
</dbReference>
<sequence length="371" mass="43704">MVSISLCMIVKNEEEVLGRCLETVKDIVDEINIVDTGSEDKTVEIAKQYTDRVFFFEWIGDFAAARNESFKHATKDYILYLDADDVLLEADQEKLKQLKESLDPSVDSVSMYYNAGTDEYGNVTLQYRRNRLIKRSKNFKWKGDCHQYLEVYGNIINSDIAVTHKKIRHSVGRNLSIYGKKLERGDEFSPRDYFYYGNELRENGHYEQAIESYQKNIAMKEGWIEDKVYACINKADCYRFLGDTDNELSSLFESFKFSKLPRPETCSRIGYNLQRQRDYKSAVYWYELATTLEIDPNKWSFTYPAYSTWYPHLQMCVCYYNLQDFQKSYEHNEKARDYRPDDEKILFNKELLETKLGINKDSNEITGTTTE</sequence>
<dbReference type="SUPFAM" id="SSF53448">
    <property type="entry name" value="Nucleotide-diphospho-sugar transferases"/>
    <property type="match status" value="1"/>
</dbReference>
<dbReference type="PROSITE" id="PS50005">
    <property type="entry name" value="TPR"/>
    <property type="match status" value="1"/>
</dbReference>
<name>A0A1G9CDC3_9BACI</name>
<evidence type="ECO:0000313" key="4">
    <source>
        <dbReference type="Proteomes" id="UP000198694"/>
    </source>
</evidence>
<gene>
    <name evidence="3" type="ORF">SAMN05216243_3375</name>
</gene>
<dbReference type="CDD" id="cd02511">
    <property type="entry name" value="Beta4Glucosyltransferase"/>
    <property type="match status" value="1"/>
</dbReference>
<dbReference type="Gene3D" id="3.90.550.10">
    <property type="entry name" value="Spore Coat Polysaccharide Biosynthesis Protein SpsA, Chain A"/>
    <property type="match status" value="1"/>
</dbReference>
<dbReference type="OrthoDB" id="9815923at2"/>